<dbReference type="Proteomes" id="UP000558488">
    <property type="component" value="Unassembled WGS sequence"/>
</dbReference>
<proteinExistence type="predicted"/>
<protein>
    <submittedName>
        <fullName evidence="1">SLX4 interacting protein</fullName>
    </submittedName>
</protein>
<accession>A0A7J7YAR2</accession>
<gene>
    <name evidence="1" type="ORF">mPipKuh1_016236</name>
</gene>
<keyword evidence="2" id="KW-1185">Reference proteome</keyword>
<name>A0A7J7YAR2_PIPKU</name>
<organism evidence="1 2">
    <name type="scientific">Pipistrellus kuhlii</name>
    <name type="common">Kuhl's pipistrelle</name>
    <dbReference type="NCBI Taxonomy" id="59472"/>
    <lineage>
        <taxon>Eukaryota</taxon>
        <taxon>Metazoa</taxon>
        <taxon>Chordata</taxon>
        <taxon>Craniata</taxon>
        <taxon>Vertebrata</taxon>
        <taxon>Euteleostomi</taxon>
        <taxon>Mammalia</taxon>
        <taxon>Eutheria</taxon>
        <taxon>Laurasiatheria</taxon>
        <taxon>Chiroptera</taxon>
        <taxon>Yangochiroptera</taxon>
        <taxon>Vespertilionidae</taxon>
        <taxon>Pipistrellus</taxon>
    </lineage>
</organism>
<dbReference type="AlphaFoldDB" id="A0A7J7YAR2"/>
<comment type="caution">
    <text evidence="1">The sequence shown here is derived from an EMBL/GenBank/DDBJ whole genome shotgun (WGS) entry which is preliminary data.</text>
</comment>
<sequence length="45" mass="4849">MASKKFAIKAGCCPGSLSSRDFLWLFFRSFLPLSSALDPLPPSSA</sequence>
<reference evidence="1 2" key="1">
    <citation type="journal article" date="2020" name="Nature">
        <title>Six reference-quality genomes reveal evolution of bat adaptations.</title>
        <authorList>
            <person name="Jebb D."/>
            <person name="Huang Z."/>
            <person name="Pippel M."/>
            <person name="Hughes G.M."/>
            <person name="Lavrichenko K."/>
            <person name="Devanna P."/>
            <person name="Winkler S."/>
            <person name="Jermiin L.S."/>
            <person name="Skirmuntt E.C."/>
            <person name="Katzourakis A."/>
            <person name="Burkitt-Gray L."/>
            <person name="Ray D.A."/>
            <person name="Sullivan K.A.M."/>
            <person name="Roscito J.G."/>
            <person name="Kirilenko B.M."/>
            <person name="Davalos L.M."/>
            <person name="Corthals A.P."/>
            <person name="Power M.L."/>
            <person name="Jones G."/>
            <person name="Ransome R.D."/>
            <person name="Dechmann D.K.N."/>
            <person name="Locatelli A.G."/>
            <person name="Puechmaille S.J."/>
            <person name="Fedrigo O."/>
            <person name="Jarvis E.D."/>
            <person name="Hiller M."/>
            <person name="Vernes S.C."/>
            <person name="Myers E.W."/>
            <person name="Teeling E.C."/>
        </authorList>
    </citation>
    <scope>NUCLEOTIDE SEQUENCE [LARGE SCALE GENOMIC DNA]</scope>
    <source>
        <strain evidence="1">MPipKuh1</strain>
        <tissue evidence="1">Flight muscle</tissue>
    </source>
</reference>
<dbReference type="EMBL" id="JACAGB010000006">
    <property type="protein sequence ID" value="KAF6359071.1"/>
    <property type="molecule type" value="Genomic_DNA"/>
</dbReference>
<evidence type="ECO:0000313" key="2">
    <source>
        <dbReference type="Proteomes" id="UP000558488"/>
    </source>
</evidence>
<evidence type="ECO:0000313" key="1">
    <source>
        <dbReference type="EMBL" id="KAF6359071.1"/>
    </source>
</evidence>